<dbReference type="EMBL" id="LAYC01000001">
    <property type="protein sequence ID" value="KYK59099.1"/>
    <property type="molecule type" value="Genomic_DNA"/>
</dbReference>
<reference evidence="3 4" key="1">
    <citation type="journal article" date="2016" name="Sci. Rep.">
        <title>Insights into Adaptations to a Near-Obligate Nematode Endoparasitic Lifestyle from the Finished Genome of Drechmeria coniospora.</title>
        <authorList>
            <person name="Zhang L."/>
            <person name="Zhou Z."/>
            <person name="Guo Q."/>
            <person name="Fokkens L."/>
            <person name="Miskei M."/>
            <person name="Pocsi I."/>
            <person name="Zhang W."/>
            <person name="Chen M."/>
            <person name="Wang L."/>
            <person name="Sun Y."/>
            <person name="Donzelli B.G."/>
            <person name="Gibson D.M."/>
            <person name="Nelson D.R."/>
            <person name="Luo J.G."/>
            <person name="Rep M."/>
            <person name="Liu H."/>
            <person name="Yang S."/>
            <person name="Wang J."/>
            <person name="Krasnoff S.B."/>
            <person name="Xu Y."/>
            <person name="Molnar I."/>
            <person name="Lin M."/>
        </authorList>
    </citation>
    <scope>NUCLEOTIDE SEQUENCE [LARGE SCALE GENOMIC DNA]</scope>
    <source>
        <strain evidence="3 4">ARSEF 6962</strain>
    </source>
</reference>
<accession>A0A151GPR5</accession>
<keyword evidence="4" id="KW-1185">Reference proteome</keyword>
<dbReference type="PANTHER" id="PTHR34618">
    <property type="entry name" value="SURFACE PROTEIN MAS1, PUTATIVE-RELATED"/>
    <property type="match status" value="1"/>
</dbReference>
<proteinExistence type="predicted"/>
<keyword evidence="2" id="KW-0732">Signal</keyword>
<evidence type="ECO:0000256" key="2">
    <source>
        <dbReference type="SAM" id="SignalP"/>
    </source>
</evidence>
<evidence type="ECO:0000313" key="4">
    <source>
        <dbReference type="Proteomes" id="UP000076580"/>
    </source>
</evidence>
<dbReference type="PANTHER" id="PTHR34618:SF1">
    <property type="entry name" value="SECRETED PROTEIN"/>
    <property type="match status" value="1"/>
</dbReference>
<dbReference type="AlphaFoldDB" id="A0A151GPR5"/>
<feature type="signal peptide" evidence="2">
    <location>
        <begin position="1"/>
        <end position="16"/>
    </location>
</feature>
<comment type="caution">
    <text evidence="3">The sequence shown here is derived from an EMBL/GenBank/DDBJ whole genome shotgun (WGS) entry which is preliminary data.</text>
</comment>
<dbReference type="GeneID" id="63712870"/>
<dbReference type="InParanoid" id="A0A151GPR5"/>
<dbReference type="STRING" id="98403.A0A151GPR5"/>
<sequence length="324" mass="32815">MRSAVVYSTLVVAVWAHGLCTSMEGANGVSNGCGSQADTSIIRDREISNGKASPLGRTEGGGPVSAAASIEYFMTGAGTAQRNKGANGATGQEDDLSALGRSRQRREEHKRQIGKLFGGAGAGAGAGLGGLLGGLGGAGRGSAAGGGGKKSNFAEETMVADTAGQGATSGLPTTNDQGEISMVFRQINQDGAGPMRADIDATSGGTDPSAFQRAEVTQDIPGLGIGGLSLATNTEFPLKVQMPPGMTCEAQVGGASNVCIVRVRNSAAAGPFGGSGAFTQSPSAKKRAIAYRLRKRFQISRVEDKDALDAADAAELEEEEDDDE</sequence>
<dbReference type="Pfam" id="PF11327">
    <property type="entry name" value="Egh16-like"/>
    <property type="match status" value="1"/>
</dbReference>
<feature type="region of interest" description="Disordered" evidence="1">
    <location>
        <begin position="81"/>
        <end position="110"/>
    </location>
</feature>
<dbReference type="Proteomes" id="UP000076580">
    <property type="component" value="Chromosome 01"/>
</dbReference>
<gene>
    <name evidence="3" type="ORF">DCS_00227</name>
</gene>
<protein>
    <submittedName>
        <fullName evidence="3">Cell surface protein</fullName>
    </submittedName>
</protein>
<dbReference type="RefSeq" id="XP_040658451.1">
    <property type="nucleotide sequence ID" value="XM_040797568.1"/>
</dbReference>
<evidence type="ECO:0000256" key="1">
    <source>
        <dbReference type="SAM" id="MobiDB-lite"/>
    </source>
</evidence>
<evidence type="ECO:0000313" key="3">
    <source>
        <dbReference type="EMBL" id="KYK59099.1"/>
    </source>
</evidence>
<organism evidence="3 4">
    <name type="scientific">Drechmeria coniospora</name>
    <name type="common">Nematophagous fungus</name>
    <name type="synonym">Meria coniospora</name>
    <dbReference type="NCBI Taxonomy" id="98403"/>
    <lineage>
        <taxon>Eukaryota</taxon>
        <taxon>Fungi</taxon>
        <taxon>Dikarya</taxon>
        <taxon>Ascomycota</taxon>
        <taxon>Pezizomycotina</taxon>
        <taxon>Sordariomycetes</taxon>
        <taxon>Hypocreomycetidae</taxon>
        <taxon>Hypocreales</taxon>
        <taxon>Ophiocordycipitaceae</taxon>
        <taxon>Drechmeria</taxon>
    </lineage>
</organism>
<feature type="chain" id="PRO_5007580868" evidence="2">
    <location>
        <begin position="17"/>
        <end position="324"/>
    </location>
</feature>
<name>A0A151GPR5_DRECN</name>
<dbReference type="InterPro" id="IPR021476">
    <property type="entry name" value="Egh16-like"/>
</dbReference>